<dbReference type="EMBL" id="CP068570">
    <property type="protein sequence ID" value="QQZ51654.1"/>
    <property type="molecule type" value="Genomic_DNA"/>
</dbReference>
<reference evidence="3" key="1">
    <citation type="submission" date="2021-01" db="EMBL/GenBank/DDBJ databases">
        <title>Genome sequence of Phenylobacterium sp. 20VBR1 isolated from a valley glaceir, Ny-Alesund, Svalbard.</title>
        <authorList>
            <person name="Thomas F.A."/>
            <person name="Krishnan K.P."/>
            <person name="Sinha R.K."/>
        </authorList>
    </citation>
    <scope>NUCLEOTIDE SEQUENCE</scope>
    <source>
        <strain evidence="3">20VBR1</strain>
    </source>
</reference>
<feature type="compositionally biased region" description="Low complexity" evidence="1">
    <location>
        <begin position="82"/>
        <end position="102"/>
    </location>
</feature>
<dbReference type="Pfam" id="PF05193">
    <property type="entry name" value="Peptidase_M16_C"/>
    <property type="match status" value="1"/>
</dbReference>
<sequence>MLQNAPAGLIKDYYQHYYRPERAVLVAAGDFDLDAMEARIKAKFGDWQATGPAGPDPVLGPVAPRGPEARLVIEAGAPLSCSSPGSTAPTPTPTASPSAAAT</sequence>
<dbReference type="Gene3D" id="3.30.830.10">
    <property type="entry name" value="Metalloenzyme, LuxS/M16 peptidase-like"/>
    <property type="match status" value="1"/>
</dbReference>
<gene>
    <name evidence="3" type="ORF">JKL49_12200</name>
</gene>
<proteinExistence type="predicted"/>
<feature type="region of interest" description="Disordered" evidence="1">
    <location>
        <begin position="78"/>
        <end position="102"/>
    </location>
</feature>
<feature type="domain" description="Peptidase M16 C-terminal" evidence="2">
    <location>
        <begin position="10"/>
        <end position="71"/>
    </location>
</feature>
<name>A0A974P5W4_9CAUL</name>
<dbReference type="InterPro" id="IPR011249">
    <property type="entry name" value="Metalloenz_LuxS/M16"/>
</dbReference>
<evidence type="ECO:0000256" key="1">
    <source>
        <dbReference type="SAM" id="MobiDB-lite"/>
    </source>
</evidence>
<accession>A0A974P5W4</accession>
<dbReference type="SUPFAM" id="SSF63411">
    <property type="entry name" value="LuxS/MPP-like metallohydrolase"/>
    <property type="match status" value="1"/>
</dbReference>
<organism evidence="3">
    <name type="scientific">Phenylobacterium glaciei</name>
    <dbReference type="NCBI Taxonomy" id="2803784"/>
    <lineage>
        <taxon>Bacteria</taxon>
        <taxon>Pseudomonadati</taxon>
        <taxon>Pseudomonadota</taxon>
        <taxon>Alphaproteobacteria</taxon>
        <taxon>Caulobacterales</taxon>
        <taxon>Caulobacteraceae</taxon>
        <taxon>Phenylobacterium</taxon>
    </lineage>
</organism>
<evidence type="ECO:0000259" key="2">
    <source>
        <dbReference type="Pfam" id="PF05193"/>
    </source>
</evidence>
<dbReference type="InterPro" id="IPR007863">
    <property type="entry name" value="Peptidase_M16_C"/>
</dbReference>
<dbReference type="GO" id="GO:0046872">
    <property type="term" value="F:metal ion binding"/>
    <property type="evidence" value="ECO:0007669"/>
    <property type="project" value="InterPro"/>
</dbReference>
<dbReference type="AlphaFoldDB" id="A0A974P5W4"/>
<protein>
    <submittedName>
        <fullName evidence="3">Insulinase family protein</fullName>
    </submittedName>
</protein>
<evidence type="ECO:0000313" key="3">
    <source>
        <dbReference type="EMBL" id="QQZ51654.1"/>
    </source>
</evidence>